<evidence type="ECO:0000256" key="1">
    <source>
        <dbReference type="SAM" id="MobiDB-lite"/>
    </source>
</evidence>
<evidence type="ECO:0000259" key="2">
    <source>
        <dbReference type="Pfam" id="PF07762"/>
    </source>
</evidence>
<gene>
    <name evidence="3" type="ORF">BRADI_4g13490v3</name>
</gene>
<evidence type="ECO:0000313" key="3">
    <source>
        <dbReference type="EMBL" id="PNT63252.1"/>
    </source>
</evidence>
<dbReference type="ExpressionAtlas" id="A0A2K2CMK4">
    <property type="expression patterns" value="baseline"/>
</dbReference>
<dbReference type="InterPro" id="IPR011676">
    <property type="entry name" value="DUF1618"/>
</dbReference>
<feature type="region of interest" description="Disordered" evidence="1">
    <location>
        <begin position="77"/>
        <end position="98"/>
    </location>
</feature>
<reference evidence="3" key="2">
    <citation type="submission" date="2017-06" db="EMBL/GenBank/DDBJ databases">
        <title>WGS assembly of Brachypodium distachyon.</title>
        <authorList>
            <consortium name="The International Brachypodium Initiative"/>
            <person name="Lucas S."/>
            <person name="Harmon-Smith M."/>
            <person name="Lail K."/>
            <person name="Tice H."/>
            <person name="Grimwood J."/>
            <person name="Bruce D."/>
            <person name="Barry K."/>
            <person name="Shu S."/>
            <person name="Lindquist E."/>
            <person name="Wang M."/>
            <person name="Pitluck S."/>
            <person name="Vogel J.P."/>
            <person name="Garvin D.F."/>
            <person name="Mockler T.C."/>
            <person name="Schmutz J."/>
            <person name="Rokhsar D."/>
            <person name="Bevan M.W."/>
        </authorList>
    </citation>
    <scope>NUCLEOTIDE SEQUENCE</scope>
    <source>
        <strain evidence="3">Bd21</strain>
    </source>
</reference>
<dbReference type="PANTHER" id="PTHR33086:SF83">
    <property type="entry name" value="DUF1618 DOMAIN-CONTAINING PROTEIN"/>
    <property type="match status" value="1"/>
</dbReference>
<reference evidence="4" key="3">
    <citation type="submission" date="2018-08" db="UniProtKB">
        <authorList>
            <consortium name="EnsemblPlants"/>
        </authorList>
    </citation>
    <scope>IDENTIFICATION</scope>
    <source>
        <strain evidence="4">cv. Bd21</strain>
    </source>
</reference>
<feature type="region of interest" description="Disordered" evidence="1">
    <location>
        <begin position="392"/>
        <end position="413"/>
    </location>
</feature>
<evidence type="ECO:0000313" key="5">
    <source>
        <dbReference type="Proteomes" id="UP000008810"/>
    </source>
</evidence>
<proteinExistence type="predicted"/>
<dbReference type="PANTHER" id="PTHR33086">
    <property type="entry name" value="OS05G0468200 PROTEIN-RELATED"/>
    <property type="match status" value="1"/>
</dbReference>
<feature type="domain" description="DUF1618" evidence="2">
    <location>
        <begin position="246"/>
        <end position="347"/>
    </location>
</feature>
<dbReference type="Pfam" id="PF07762">
    <property type="entry name" value="DUF1618"/>
    <property type="match status" value="1"/>
</dbReference>
<dbReference type="EnsemblPlants" id="PNT63252">
    <property type="protein sequence ID" value="PNT63252"/>
    <property type="gene ID" value="BRADI_4g13490v3"/>
</dbReference>
<dbReference type="OrthoDB" id="643120at2759"/>
<dbReference type="AlphaFoldDB" id="A0A2K2CMK4"/>
<name>A0A2K2CMK4_BRADI</name>
<accession>A0A2K2CMK4</accession>
<protein>
    <recommendedName>
        <fullName evidence="2">DUF1618 domain-containing protein</fullName>
    </recommendedName>
</protein>
<keyword evidence="5" id="KW-1185">Reference proteome</keyword>
<dbReference type="Gramene" id="PNT63252">
    <property type="protein sequence ID" value="PNT63252"/>
    <property type="gene ID" value="BRADI_4g13490v3"/>
</dbReference>
<dbReference type="EMBL" id="CM000883">
    <property type="protein sequence ID" value="PNT63252.1"/>
    <property type="molecule type" value="Genomic_DNA"/>
</dbReference>
<organism evidence="3">
    <name type="scientific">Brachypodium distachyon</name>
    <name type="common">Purple false brome</name>
    <name type="synonym">Trachynia distachya</name>
    <dbReference type="NCBI Taxonomy" id="15368"/>
    <lineage>
        <taxon>Eukaryota</taxon>
        <taxon>Viridiplantae</taxon>
        <taxon>Streptophyta</taxon>
        <taxon>Embryophyta</taxon>
        <taxon>Tracheophyta</taxon>
        <taxon>Spermatophyta</taxon>
        <taxon>Magnoliopsida</taxon>
        <taxon>Liliopsida</taxon>
        <taxon>Poales</taxon>
        <taxon>Poaceae</taxon>
        <taxon>BOP clade</taxon>
        <taxon>Pooideae</taxon>
        <taxon>Stipodae</taxon>
        <taxon>Brachypodieae</taxon>
        <taxon>Brachypodium</taxon>
    </lineage>
</organism>
<reference evidence="3 4" key="1">
    <citation type="journal article" date="2010" name="Nature">
        <title>Genome sequencing and analysis of the model grass Brachypodium distachyon.</title>
        <authorList>
            <consortium name="International Brachypodium Initiative"/>
        </authorList>
    </citation>
    <scope>NUCLEOTIDE SEQUENCE [LARGE SCALE GENOMIC DNA]</scope>
    <source>
        <strain evidence="3 4">Bd21</strain>
    </source>
</reference>
<feature type="compositionally biased region" description="Polar residues" evidence="1">
    <location>
        <begin position="392"/>
        <end position="405"/>
    </location>
</feature>
<dbReference type="STRING" id="15368.A0A2K2CMK4"/>
<sequence length="413" mass="45017">MSLRRLLGLSAAASGRFLQRHRSLSAAASASGRFLSTAAASHPPPWAMVERLSMAYPLAEVRLAEPPLPSELILPTDLVNTSDEPDPDGDVEQLLGGNVSSSSGAGGLLLLTYTDNRMACPVIAQQGDTKVRYRTHKRVEGHAPDVTYLICNPLSGQVLRLPNVRGTTKIFREHGMGILTQSGRGHGLPDRFAVAQLYTGNTMVRFLSDTGSWDVALGAPGRRVSPGVQRLVGTVDQETLAFGERLCVLPPTDYHHDEAKKARFSLRKYRRMGVSEGRLRYAEVSQQEPFVLSYFALVDEEGSGWTLEHRVALSRLWADGGHPWLPLQGNKTPTIAVLDPLNANVVHLIVGDHVVGVDMRMEKVIGSYPHTIHGALGFLPCVLPPWLRSSQIPSTGKGTSRNQSFAHVRVHSD</sequence>
<dbReference type="Proteomes" id="UP000008810">
    <property type="component" value="Chromosome 4"/>
</dbReference>
<dbReference type="InParanoid" id="A0A2K2CMK4"/>
<evidence type="ECO:0000313" key="4">
    <source>
        <dbReference type="EnsemblPlants" id="PNT63252"/>
    </source>
</evidence>